<dbReference type="EMBL" id="JBHSMI010000028">
    <property type="protein sequence ID" value="MFC5405026.1"/>
    <property type="molecule type" value="Genomic_DNA"/>
</dbReference>
<evidence type="ECO:0000313" key="1">
    <source>
        <dbReference type="EMBL" id="MFC5405026.1"/>
    </source>
</evidence>
<accession>A0ABW0HUX1</accession>
<reference evidence="2" key="1">
    <citation type="journal article" date="2019" name="Int. J. Syst. Evol. Microbiol.">
        <title>The Global Catalogue of Microorganisms (GCM) 10K type strain sequencing project: providing services to taxonomists for standard genome sequencing and annotation.</title>
        <authorList>
            <consortium name="The Broad Institute Genomics Platform"/>
            <consortium name="The Broad Institute Genome Sequencing Center for Infectious Disease"/>
            <person name="Wu L."/>
            <person name="Ma J."/>
        </authorList>
    </citation>
    <scope>NUCLEOTIDE SEQUENCE [LARGE SCALE GENOMIC DNA]</scope>
    <source>
        <strain evidence="2">CGMCC 1.18575</strain>
    </source>
</reference>
<evidence type="ECO:0000313" key="2">
    <source>
        <dbReference type="Proteomes" id="UP001596113"/>
    </source>
</evidence>
<dbReference type="RefSeq" id="WP_378135845.1">
    <property type="nucleotide sequence ID" value="NZ_JBHSMI010000028.1"/>
</dbReference>
<keyword evidence="2" id="KW-1185">Reference proteome</keyword>
<protein>
    <submittedName>
        <fullName evidence="1">Uncharacterized protein</fullName>
    </submittedName>
</protein>
<proteinExistence type="predicted"/>
<gene>
    <name evidence="1" type="ORF">ACFPOF_19970</name>
</gene>
<name>A0ABW0HUX1_9BACL</name>
<dbReference type="Proteomes" id="UP001596113">
    <property type="component" value="Unassembled WGS sequence"/>
</dbReference>
<organism evidence="1 2">
    <name type="scientific">Cohnella soli</name>
    <dbReference type="NCBI Taxonomy" id="425005"/>
    <lineage>
        <taxon>Bacteria</taxon>
        <taxon>Bacillati</taxon>
        <taxon>Bacillota</taxon>
        <taxon>Bacilli</taxon>
        <taxon>Bacillales</taxon>
        <taxon>Paenibacillaceae</taxon>
        <taxon>Cohnella</taxon>
    </lineage>
</organism>
<sequence length="638" mass="67812">MADGSISINDGAISSGKLADGAVTTGKLADGAVTTNKIGSGQVTADKVADGSIGTAELASGAVTADKIGAGQVTADKVADGAIGTAELANGAVQTAKIGDGQVTGAKIASGTITQDKLAFPIGGGGTGTGDTTTIYLQTYLNAGQSVTQAFASANAAIQAAIRTTPSNTNRVGTVKLKLPGGRLVVPNPNVFLLTPPFRTCGLVIEGAGTYATEIVFQPSVANQALITNKDNWLFLTFRDMAFVGDISYATGLTFMDSYSTGGAQNYVFERVNWLGTWRYGLHLTGNNTNSEMSFFHCGISGTWETFFWSETSDQFVNYNFYSCQFEVSEGNYIRLTEGGNVNVWGGSLIHYGANGGTYFIMEGGAHSYGTMRFLCSGVRFEHQTDKSMMIDCAWASGSVKFLNVDNTTETGQRSADWTFARFSPGNDNMPIVSFDGCMLNGKIEFVYSSNTFDHPHNVEFANCEFSQYANAADMVVYTGATNPGGRPVVRFRNCRYQSSNAVTAIFDANVGTDASNRGAMETRSVSIRTAGGQLPARGAYEDFNLPINAVVTRIVIYSPAGAVTSRNPADFKIQTRETTPQVLASVKTTTPYSSGFLSDTSMFIPCSSDAKRQLRFISGSGVDQYNSKGMCVIYYLS</sequence>
<comment type="caution">
    <text evidence="1">The sequence shown here is derived from an EMBL/GenBank/DDBJ whole genome shotgun (WGS) entry which is preliminary data.</text>
</comment>